<evidence type="ECO:0000313" key="2">
    <source>
        <dbReference type="Proteomes" id="UP000652198"/>
    </source>
</evidence>
<dbReference type="Proteomes" id="UP000652198">
    <property type="component" value="Unassembled WGS sequence"/>
</dbReference>
<organism evidence="1 2">
    <name type="scientific">Paraburkholderia solitsugae</name>
    <dbReference type="NCBI Taxonomy" id="2675748"/>
    <lineage>
        <taxon>Bacteria</taxon>
        <taxon>Pseudomonadati</taxon>
        <taxon>Pseudomonadota</taxon>
        <taxon>Betaproteobacteria</taxon>
        <taxon>Burkholderiales</taxon>
        <taxon>Burkholderiaceae</taxon>
        <taxon>Paraburkholderia</taxon>
    </lineage>
</organism>
<sequence>MFAILVPTLQQTHIHSDAALALHSIKPHWLAVSWHRVKALVSHSVSFSAS</sequence>
<reference evidence="1 2" key="1">
    <citation type="submission" date="2019-11" db="EMBL/GenBank/DDBJ databases">
        <title>Metabolism of dissolved organic matter in forest soils.</title>
        <authorList>
            <person name="Cyle K.T."/>
            <person name="Wilhelm R.C."/>
            <person name="Martinez C.E."/>
        </authorList>
    </citation>
    <scope>NUCLEOTIDE SEQUENCE [LARGE SCALE GENOMIC DNA]</scope>
    <source>
        <strain evidence="1 2">1N</strain>
    </source>
</reference>
<dbReference type="RefSeq" id="WP_172317237.1">
    <property type="nucleotide sequence ID" value="NZ_WOEY01000149.1"/>
</dbReference>
<dbReference type="EMBL" id="WOEY01000149">
    <property type="protein sequence ID" value="NPT46923.1"/>
    <property type="molecule type" value="Genomic_DNA"/>
</dbReference>
<accession>A0ABX2C3W0</accession>
<name>A0ABX2C3W0_9BURK</name>
<keyword evidence="2" id="KW-1185">Reference proteome</keyword>
<proteinExistence type="predicted"/>
<protein>
    <submittedName>
        <fullName evidence="1">Uncharacterized protein</fullName>
    </submittedName>
</protein>
<evidence type="ECO:0000313" key="1">
    <source>
        <dbReference type="EMBL" id="NPT46923.1"/>
    </source>
</evidence>
<comment type="caution">
    <text evidence="1">The sequence shown here is derived from an EMBL/GenBank/DDBJ whole genome shotgun (WGS) entry which is preliminary data.</text>
</comment>
<gene>
    <name evidence="1" type="ORF">GNZ12_37590</name>
</gene>